<evidence type="ECO:0000313" key="2">
    <source>
        <dbReference type="EMBL" id="GAA4424596.1"/>
    </source>
</evidence>
<keyword evidence="3" id="KW-1185">Reference proteome</keyword>
<comment type="caution">
    <text evidence="2">The sequence shown here is derived from an EMBL/GenBank/DDBJ whole genome shotgun (WGS) entry which is preliminary data.</text>
</comment>
<organism evidence="2 3">
    <name type="scientific">Acidovorax lacteus</name>
    <dbReference type="NCBI Taxonomy" id="1924988"/>
    <lineage>
        <taxon>Bacteria</taxon>
        <taxon>Pseudomonadati</taxon>
        <taxon>Pseudomonadota</taxon>
        <taxon>Betaproteobacteria</taxon>
        <taxon>Burkholderiales</taxon>
        <taxon>Comamonadaceae</taxon>
        <taxon>Acidovorax</taxon>
    </lineage>
</organism>
<accession>A0ABP8L966</accession>
<protein>
    <submittedName>
        <fullName evidence="2">Uncharacterized protein</fullName>
    </submittedName>
</protein>
<gene>
    <name evidence="2" type="ORF">GCM10023090_18370</name>
</gene>
<name>A0ABP8L966_9BURK</name>
<feature type="region of interest" description="Disordered" evidence="1">
    <location>
        <begin position="56"/>
        <end position="107"/>
    </location>
</feature>
<dbReference type="RefSeq" id="WP_345063730.1">
    <property type="nucleotide sequence ID" value="NZ_BAABEX010000012.1"/>
</dbReference>
<proteinExistence type="predicted"/>
<evidence type="ECO:0000256" key="1">
    <source>
        <dbReference type="SAM" id="MobiDB-lite"/>
    </source>
</evidence>
<sequence length="139" mass="15430">MTTNKTTATFWAQERRDELLRKHYATMATRELASTLGCTVEQARRRAYKLGLQKRPDALSHARSAEQRRARAAQEARARQAVANPGPRTHNNASARGDYDGAELQPTAGATPARLRAFSLPSRVGNKLYYPGGRVEHLS</sequence>
<evidence type="ECO:0000313" key="3">
    <source>
        <dbReference type="Proteomes" id="UP001501788"/>
    </source>
</evidence>
<reference evidence="3" key="1">
    <citation type="journal article" date="2019" name="Int. J. Syst. Evol. Microbiol.">
        <title>The Global Catalogue of Microorganisms (GCM) 10K type strain sequencing project: providing services to taxonomists for standard genome sequencing and annotation.</title>
        <authorList>
            <consortium name="The Broad Institute Genomics Platform"/>
            <consortium name="The Broad Institute Genome Sequencing Center for Infectious Disease"/>
            <person name="Wu L."/>
            <person name="Ma J."/>
        </authorList>
    </citation>
    <scope>NUCLEOTIDE SEQUENCE [LARGE SCALE GENOMIC DNA]</scope>
    <source>
        <strain evidence="3">JCM 31890</strain>
    </source>
</reference>
<feature type="compositionally biased region" description="Basic and acidic residues" evidence="1">
    <location>
        <begin position="56"/>
        <end position="78"/>
    </location>
</feature>
<dbReference type="EMBL" id="BAABEX010000012">
    <property type="protein sequence ID" value="GAA4424596.1"/>
    <property type="molecule type" value="Genomic_DNA"/>
</dbReference>
<dbReference type="Proteomes" id="UP001501788">
    <property type="component" value="Unassembled WGS sequence"/>
</dbReference>